<accession>A0ABR3GAN9</accession>
<evidence type="ECO:0000313" key="1">
    <source>
        <dbReference type="EMBL" id="KAL0632881.1"/>
    </source>
</evidence>
<reference evidence="1 2" key="1">
    <citation type="submission" date="2024-02" db="EMBL/GenBank/DDBJ databases">
        <title>Discinaceae phylogenomics.</title>
        <authorList>
            <person name="Dirks A.C."/>
            <person name="James T.Y."/>
        </authorList>
    </citation>
    <scope>NUCLEOTIDE SEQUENCE [LARGE SCALE GENOMIC DNA]</scope>
    <source>
        <strain evidence="1 2">ACD0624</strain>
    </source>
</reference>
<organism evidence="1 2">
    <name type="scientific">Discina gigas</name>
    <dbReference type="NCBI Taxonomy" id="1032678"/>
    <lineage>
        <taxon>Eukaryota</taxon>
        <taxon>Fungi</taxon>
        <taxon>Dikarya</taxon>
        <taxon>Ascomycota</taxon>
        <taxon>Pezizomycotina</taxon>
        <taxon>Pezizomycetes</taxon>
        <taxon>Pezizales</taxon>
        <taxon>Discinaceae</taxon>
        <taxon>Discina</taxon>
    </lineage>
</organism>
<protein>
    <submittedName>
        <fullName evidence="1">Uncharacterized protein</fullName>
    </submittedName>
</protein>
<dbReference type="Proteomes" id="UP001447188">
    <property type="component" value="Unassembled WGS sequence"/>
</dbReference>
<comment type="caution">
    <text evidence="1">The sequence shown here is derived from an EMBL/GenBank/DDBJ whole genome shotgun (WGS) entry which is preliminary data.</text>
</comment>
<gene>
    <name evidence="1" type="ORF">Q9L58_008223</name>
</gene>
<sequence>MSNNNSYGKICRDAKSTREDVSIIAPGGIISSLTQTALPDVKSNVTLALDSLMRQTDTKAETQGAKIASPEVPEAIRAFWWSVQTTSETPGTRVVAHGASADQASRADRRFLSLALRAPWASDVPDPIFKSSGCMVA</sequence>
<dbReference type="EMBL" id="JBBBZM010000146">
    <property type="protein sequence ID" value="KAL0632881.1"/>
    <property type="molecule type" value="Genomic_DNA"/>
</dbReference>
<keyword evidence="2" id="KW-1185">Reference proteome</keyword>
<name>A0ABR3GAN9_9PEZI</name>
<proteinExistence type="predicted"/>
<evidence type="ECO:0000313" key="2">
    <source>
        <dbReference type="Proteomes" id="UP001447188"/>
    </source>
</evidence>